<sequence length="204" mass="20123">MSRILSISLAAIALFSYVAADSETTLIVPFGDPQAISADILGVDTAKGRTTWQLRQGAYTGTWTDPQGSFPATATLVEGADYASFTYSVPALDAEDPAFAVAGECSLGAGNVEVCVVTQSVGSEVQTVTETDTVTPFGVQIAAATGVPASGASGGSSGGASGAQSGSTPTGSAPTSTQSGSSVRTTVSGFGGALAALLLACHFL</sequence>
<feature type="signal peptide" evidence="2">
    <location>
        <begin position="1"/>
        <end position="20"/>
    </location>
</feature>
<feature type="compositionally biased region" description="Gly residues" evidence="1">
    <location>
        <begin position="152"/>
        <end position="161"/>
    </location>
</feature>
<proteinExistence type="predicted"/>
<evidence type="ECO:0000313" key="4">
    <source>
        <dbReference type="Proteomes" id="UP001218218"/>
    </source>
</evidence>
<feature type="compositionally biased region" description="Low complexity" evidence="1">
    <location>
        <begin position="162"/>
        <end position="182"/>
    </location>
</feature>
<keyword evidence="4" id="KW-1185">Reference proteome</keyword>
<evidence type="ECO:0000256" key="2">
    <source>
        <dbReference type="SAM" id="SignalP"/>
    </source>
</evidence>
<reference evidence="3" key="1">
    <citation type="submission" date="2023-03" db="EMBL/GenBank/DDBJ databases">
        <title>Massive genome expansion in bonnet fungi (Mycena s.s.) driven by repeated elements and novel gene families across ecological guilds.</title>
        <authorList>
            <consortium name="Lawrence Berkeley National Laboratory"/>
            <person name="Harder C.B."/>
            <person name="Miyauchi S."/>
            <person name="Viragh M."/>
            <person name="Kuo A."/>
            <person name="Thoen E."/>
            <person name="Andreopoulos B."/>
            <person name="Lu D."/>
            <person name="Skrede I."/>
            <person name="Drula E."/>
            <person name="Henrissat B."/>
            <person name="Morin E."/>
            <person name="Kohler A."/>
            <person name="Barry K."/>
            <person name="LaButti K."/>
            <person name="Morin E."/>
            <person name="Salamov A."/>
            <person name="Lipzen A."/>
            <person name="Mereny Z."/>
            <person name="Hegedus B."/>
            <person name="Baldrian P."/>
            <person name="Stursova M."/>
            <person name="Weitz H."/>
            <person name="Taylor A."/>
            <person name="Grigoriev I.V."/>
            <person name="Nagy L.G."/>
            <person name="Martin F."/>
            <person name="Kauserud H."/>
        </authorList>
    </citation>
    <scope>NUCLEOTIDE SEQUENCE</scope>
    <source>
        <strain evidence="3">CBHHK002</strain>
    </source>
</reference>
<gene>
    <name evidence="3" type="ORF">DFH08DRAFT_933697</name>
</gene>
<dbReference type="Proteomes" id="UP001218218">
    <property type="component" value="Unassembled WGS sequence"/>
</dbReference>
<keyword evidence="2" id="KW-0732">Signal</keyword>
<feature type="chain" id="PRO_5042205037" evidence="2">
    <location>
        <begin position="21"/>
        <end position="204"/>
    </location>
</feature>
<name>A0AAD7ADR6_9AGAR</name>
<evidence type="ECO:0000313" key="3">
    <source>
        <dbReference type="EMBL" id="KAJ7355925.1"/>
    </source>
</evidence>
<protein>
    <submittedName>
        <fullName evidence="3">Uncharacterized protein</fullName>
    </submittedName>
</protein>
<dbReference type="EMBL" id="JARIHO010000009">
    <property type="protein sequence ID" value="KAJ7355925.1"/>
    <property type="molecule type" value="Genomic_DNA"/>
</dbReference>
<feature type="region of interest" description="Disordered" evidence="1">
    <location>
        <begin position="150"/>
        <end position="182"/>
    </location>
</feature>
<comment type="caution">
    <text evidence="3">The sequence shown here is derived from an EMBL/GenBank/DDBJ whole genome shotgun (WGS) entry which is preliminary data.</text>
</comment>
<accession>A0AAD7ADR6</accession>
<dbReference type="AlphaFoldDB" id="A0AAD7ADR6"/>
<organism evidence="3 4">
    <name type="scientific">Mycena albidolilacea</name>
    <dbReference type="NCBI Taxonomy" id="1033008"/>
    <lineage>
        <taxon>Eukaryota</taxon>
        <taxon>Fungi</taxon>
        <taxon>Dikarya</taxon>
        <taxon>Basidiomycota</taxon>
        <taxon>Agaricomycotina</taxon>
        <taxon>Agaricomycetes</taxon>
        <taxon>Agaricomycetidae</taxon>
        <taxon>Agaricales</taxon>
        <taxon>Marasmiineae</taxon>
        <taxon>Mycenaceae</taxon>
        <taxon>Mycena</taxon>
    </lineage>
</organism>
<evidence type="ECO:0000256" key="1">
    <source>
        <dbReference type="SAM" id="MobiDB-lite"/>
    </source>
</evidence>